<evidence type="ECO:0000256" key="5">
    <source>
        <dbReference type="SAM" id="SignalP"/>
    </source>
</evidence>
<keyword evidence="7" id="KW-1185">Reference proteome</keyword>
<dbReference type="GO" id="GO:0008783">
    <property type="term" value="F:agmatinase activity"/>
    <property type="evidence" value="ECO:0007669"/>
    <property type="project" value="TreeGrafter"/>
</dbReference>
<evidence type="ECO:0008006" key="8">
    <source>
        <dbReference type="Google" id="ProtNLM"/>
    </source>
</evidence>
<dbReference type="PROSITE" id="PS01053">
    <property type="entry name" value="ARGINASE_1"/>
    <property type="match status" value="1"/>
</dbReference>
<sequence length="430" mass="46766">MSKGVKKLLITTFAASISLNVLAAGFEAGDVEPTPKGPSTYPEGVPPEWMPWKDPENNSVINVNMDGTEDVFVLRRDTSKDPKREPGLINPQRYVAALNGKSAFPTFFGAPMAFNTEDLKAGKPDVAAFGLTMDDNFIGGGSYAANKMRSLIDYTTVGSATDQMNGIAYFPLISVADYGNVNAHYGHSEKSLEEIHVVASEVLDADVMPLAIGGSHIQMYGMLTALVKKYGKGNVALVHFDAHYDALTAGMGRYVHNGSMIARAVDYGLIKGEDVIQIGLRSFGPSKGDLQYMKDNNFKFHFQAEVDQKGWENVIKRVLEETKGKKVFLSFDLDVVDASAAPAVGTQEPGGLTSQEAMHMVRVLGAGTELVGAEFNEYNPLLDDAHQTSGILLDRIMRSLFAGMAAKKKGIKDPMYLDPQRQDHAYNPQK</sequence>
<reference evidence="6" key="2">
    <citation type="submission" date="2023-01" db="EMBL/GenBank/DDBJ databases">
        <title>Draft genome sequence of Paraferrimonas sedimenticola strain NBRC 101628.</title>
        <authorList>
            <person name="Sun Q."/>
            <person name="Mori K."/>
        </authorList>
    </citation>
    <scope>NUCLEOTIDE SEQUENCE</scope>
    <source>
        <strain evidence="6">NBRC 101628</strain>
    </source>
</reference>
<gene>
    <name evidence="6" type="ORF">GCM10007895_02450</name>
</gene>
<dbReference type="EMBL" id="BSNC01000001">
    <property type="protein sequence ID" value="GLP94939.1"/>
    <property type="molecule type" value="Genomic_DNA"/>
</dbReference>
<evidence type="ECO:0000256" key="4">
    <source>
        <dbReference type="RuleBase" id="RU003684"/>
    </source>
</evidence>
<feature type="chain" id="PRO_5041345903" description="Agmatinase" evidence="5">
    <location>
        <begin position="24"/>
        <end position="430"/>
    </location>
</feature>
<name>A0AA37RTE3_9GAMM</name>
<dbReference type="PANTHER" id="PTHR11358:SF26">
    <property type="entry name" value="GUANIDINO ACID HYDROLASE, MITOCHONDRIAL"/>
    <property type="match status" value="1"/>
</dbReference>
<keyword evidence="5" id="KW-0732">Signal</keyword>
<dbReference type="Gene3D" id="3.40.800.10">
    <property type="entry name" value="Ureohydrolase domain"/>
    <property type="match status" value="1"/>
</dbReference>
<dbReference type="Proteomes" id="UP001161422">
    <property type="component" value="Unassembled WGS sequence"/>
</dbReference>
<evidence type="ECO:0000313" key="6">
    <source>
        <dbReference type="EMBL" id="GLP94939.1"/>
    </source>
</evidence>
<dbReference type="RefSeq" id="WP_095506300.1">
    <property type="nucleotide sequence ID" value="NZ_BSNC01000001.1"/>
</dbReference>
<dbReference type="InterPro" id="IPR006035">
    <property type="entry name" value="Ureohydrolase"/>
</dbReference>
<dbReference type="PANTHER" id="PTHR11358">
    <property type="entry name" value="ARGINASE/AGMATINASE"/>
    <property type="match status" value="1"/>
</dbReference>
<protein>
    <recommendedName>
        <fullName evidence="8">Agmatinase</fullName>
    </recommendedName>
</protein>
<dbReference type="GO" id="GO:0046872">
    <property type="term" value="F:metal ion binding"/>
    <property type="evidence" value="ECO:0007669"/>
    <property type="project" value="UniProtKB-KW"/>
</dbReference>
<evidence type="ECO:0000256" key="2">
    <source>
        <dbReference type="ARBA" id="ARBA00022723"/>
    </source>
</evidence>
<accession>A0AA37RTE3</accession>
<evidence type="ECO:0000256" key="3">
    <source>
        <dbReference type="ARBA" id="ARBA00022801"/>
    </source>
</evidence>
<proteinExistence type="inferred from homology"/>
<comment type="similarity">
    <text evidence="1">Belongs to the arginase family. Agmatinase subfamily.</text>
</comment>
<dbReference type="PROSITE" id="PS51409">
    <property type="entry name" value="ARGINASE_2"/>
    <property type="match status" value="1"/>
</dbReference>
<evidence type="ECO:0000256" key="1">
    <source>
        <dbReference type="ARBA" id="ARBA00009227"/>
    </source>
</evidence>
<keyword evidence="3 4" id="KW-0378">Hydrolase</keyword>
<keyword evidence="2" id="KW-0479">Metal-binding</keyword>
<evidence type="ECO:0000313" key="7">
    <source>
        <dbReference type="Proteomes" id="UP001161422"/>
    </source>
</evidence>
<dbReference type="InterPro" id="IPR020855">
    <property type="entry name" value="Ureohydrolase_Mn_BS"/>
</dbReference>
<reference evidence="6" key="1">
    <citation type="journal article" date="2014" name="Int. J. Syst. Evol. Microbiol.">
        <title>Complete genome sequence of Corynebacterium casei LMG S-19264T (=DSM 44701T), isolated from a smear-ripened cheese.</title>
        <authorList>
            <consortium name="US DOE Joint Genome Institute (JGI-PGF)"/>
            <person name="Walter F."/>
            <person name="Albersmeier A."/>
            <person name="Kalinowski J."/>
            <person name="Ruckert C."/>
        </authorList>
    </citation>
    <scope>NUCLEOTIDE SEQUENCE</scope>
    <source>
        <strain evidence="6">NBRC 101628</strain>
    </source>
</reference>
<dbReference type="InterPro" id="IPR023696">
    <property type="entry name" value="Ureohydrolase_dom_sf"/>
</dbReference>
<organism evidence="6 7">
    <name type="scientific">Paraferrimonas sedimenticola</name>
    <dbReference type="NCBI Taxonomy" id="375674"/>
    <lineage>
        <taxon>Bacteria</taxon>
        <taxon>Pseudomonadati</taxon>
        <taxon>Pseudomonadota</taxon>
        <taxon>Gammaproteobacteria</taxon>
        <taxon>Alteromonadales</taxon>
        <taxon>Ferrimonadaceae</taxon>
        <taxon>Paraferrimonas</taxon>
    </lineage>
</organism>
<dbReference type="SUPFAM" id="SSF52768">
    <property type="entry name" value="Arginase/deacetylase"/>
    <property type="match status" value="1"/>
</dbReference>
<dbReference type="Pfam" id="PF00491">
    <property type="entry name" value="Arginase"/>
    <property type="match status" value="1"/>
</dbReference>
<dbReference type="GO" id="GO:0033389">
    <property type="term" value="P:putrescine biosynthetic process from arginine, via agmatine"/>
    <property type="evidence" value="ECO:0007669"/>
    <property type="project" value="TreeGrafter"/>
</dbReference>
<comment type="caution">
    <text evidence="6">The sequence shown here is derived from an EMBL/GenBank/DDBJ whole genome shotgun (WGS) entry which is preliminary data.</text>
</comment>
<dbReference type="AlphaFoldDB" id="A0AA37RTE3"/>
<feature type="signal peptide" evidence="5">
    <location>
        <begin position="1"/>
        <end position="23"/>
    </location>
</feature>